<evidence type="ECO:0000256" key="1">
    <source>
        <dbReference type="SAM" id="MobiDB-lite"/>
    </source>
</evidence>
<keyword evidence="3" id="KW-1185">Reference proteome</keyword>
<comment type="caution">
    <text evidence="2">The sequence shown here is derived from an EMBL/GenBank/DDBJ whole genome shotgun (WGS) entry which is preliminary data.</text>
</comment>
<feature type="region of interest" description="Disordered" evidence="1">
    <location>
        <begin position="97"/>
        <end position="119"/>
    </location>
</feature>
<proteinExistence type="predicted"/>
<dbReference type="EMBL" id="SRLO01000688">
    <property type="protein sequence ID" value="TNN48634.1"/>
    <property type="molecule type" value="Genomic_DNA"/>
</dbReference>
<evidence type="ECO:0000313" key="3">
    <source>
        <dbReference type="Proteomes" id="UP000314294"/>
    </source>
</evidence>
<protein>
    <submittedName>
        <fullName evidence="2">Uncharacterized protein</fullName>
    </submittedName>
</protein>
<feature type="compositionally biased region" description="Pro residues" evidence="1">
    <location>
        <begin position="110"/>
        <end position="119"/>
    </location>
</feature>
<dbReference type="OrthoDB" id="1714508at2759"/>
<feature type="compositionally biased region" description="Acidic residues" evidence="1">
    <location>
        <begin position="1"/>
        <end position="19"/>
    </location>
</feature>
<accession>A0A4Z2G754</accession>
<feature type="region of interest" description="Disordered" evidence="1">
    <location>
        <begin position="1"/>
        <end position="66"/>
    </location>
</feature>
<gene>
    <name evidence="2" type="ORF">EYF80_041172</name>
</gene>
<reference evidence="2 3" key="1">
    <citation type="submission" date="2019-03" db="EMBL/GenBank/DDBJ databases">
        <title>First draft genome of Liparis tanakae, snailfish: a comprehensive survey of snailfish specific genes.</title>
        <authorList>
            <person name="Kim W."/>
            <person name="Song I."/>
            <person name="Jeong J.-H."/>
            <person name="Kim D."/>
            <person name="Kim S."/>
            <person name="Ryu S."/>
            <person name="Song J.Y."/>
            <person name="Lee S.K."/>
        </authorList>
    </citation>
    <scope>NUCLEOTIDE SEQUENCE [LARGE SCALE GENOMIC DNA]</scope>
    <source>
        <tissue evidence="2">Muscle</tissue>
    </source>
</reference>
<dbReference type="Proteomes" id="UP000314294">
    <property type="component" value="Unassembled WGS sequence"/>
</dbReference>
<name>A0A4Z2G754_9TELE</name>
<sequence>MASDYGDDSEPDSGSESEETAAHVSGLVYSYGDDELNRTENTEIIVSGDEESRESHSELEDSDELRDADDVEILELERKDPNELVVYLRKKLFFGRESGSRVHSAAPAHGPSPLPLLRR</sequence>
<organism evidence="2 3">
    <name type="scientific">Liparis tanakae</name>
    <name type="common">Tanaka's snailfish</name>
    <dbReference type="NCBI Taxonomy" id="230148"/>
    <lineage>
        <taxon>Eukaryota</taxon>
        <taxon>Metazoa</taxon>
        <taxon>Chordata</taxon>
        <taxon>Craniata</taxon>
        <taxon>Vertebrata</taxon>
        <taxon>Euteleostomi</taxon>
        <taxon>Actinopterygii</taxon>
        <taxon>Neopterygii</taxon>
        <taxon>Teleostei</taxon>
        <taxon>Neoteleostei</taxon>
        <taxon>Acanthomorphata</taxon>
        <taxon>Eupercaria</taxon>
        <taxon>Perciformes</taxon>
        <taxon>Cottioidei</taxon>
        <taxon>Cottales</taxon>
        <taxon>Liparidae</taxon>
        <taxon>Liparis</taxon>
    </lineage>
</organism>
<evidence type="ECO:0000313" key="2">
    <source>
        <dbReference type="EMBL" id="TNN48634.1"/>
    </source>
</evidence>
<dbReference type="AlphaFoldDB" id="A0A4Z2G754"/>